<protein>
    <recommendedName>
        <fullName evidence="7">Epsilon-sarcoglycan</fullName>
    </recommendedName>
</protein>
<dbReference type="GO" id="GO:0016012">
    <property type="term" value="C:sarcoglycan complex"/>
    <property type="evidence" value="ECO:0007669"/>
    <property type="project" value="InterPro"/>
</dbReference>
<reference evidence="5" key="1">
    <citation type="journal article" date="2023" name="Insect Mol. Biol.">
        <title>Genome sequencing provides insights into the evolution of gene families encoding plant cell wall-degrading enzymes in longhorned beetles.</title>
        <authorList>
            <person name="Shin N.R."/>
            <person name="Okamura Y."/>
            <person name="Kirsch R."/>
            <person name="Pauchet Y."/>
        </authorList>
    </citation>
    <scope>NUCLEOTIDE SEQUENCE</scope>
    <source>
        <strain evidence="5">RBIC_L_NR</strain>
    </source>
</reference>
<dbReference type="PANTHER" id="PTHR10132:SF14">
    <property type="entry name" value="SARCOGLYCAN ALPHA, ISOFORM C"/>
    <property type="match status" value="1"/>
</dbReference>
<name>A0AAV8WP76_9CUCU</name>
<feature type="domain" description="Sarcoglycan alpha/epsilon second" evidence="4">
    <location>
        <begin position="121"/>
        <end position="256"/>
    </location>
</feature>
<evidence type="ECO:0000259" key="3">
    <source>
        <dbReference type="Pfam" id="PF05510"/>
    </source>
</evidence>
<dbReference type="InterPro" id="IPR048346">
    <property type="entry name" value="Sarcoglycan_N"/>
</dbReference>
<dbReference type="Pfam" id="PF20989">
    <property type="entry name" value="Sarcoglycan_2_C"/>
    <property type="match status" value="1"/>
</dbReference>
<comment type="caution">
    <text evidence="5">The sequence shown here is derived from an EMBL/GenBank/DDBJ whole genome shotgun (WGS) entry which is preliminary data.</text>
</comment>
<dbReference type="PANTHER" id="PTHR10132">
    <property type="entry name" value="ALPHA-/EPSILON-SARCOGLYCAN FAMILY MEMBER"/>
    <property type="match status" value="1"/>
</dbReference>
<dbReference type="SUPFAM" id="SSF49313">
    <property type="entry name" value="Cadherin-like"/>
    <property type="match status" value="1"/>
</dbReference>
<evidence type="ECO:0000259" key="4">
    <source>
        <dbReference type="Pfam" id="PF20989"/>
    </source>
</evidence>
<dbReference type="InterPro" id="IPR008908">
    <property type="entry name" value="Sarcoglycan_alpha/epsilon"/>
</dbReference>
<keyword evidence="2" id="KW-0732">Signal</keyword>
<feature type="chain" id="PRO_5043563868" description="Epsilon-sarcoglycan" evidence="2">
    <location>
        <begin position="19"/>
        <end position="370"/>
    </location>
</feature>
<dbReference type="EMBL" id="JANEYF010005422">
    <property type="protein sequence ID" value="KAJ8928234.1"/>
    <property type="molecule type" value="Genomic_DNA"/>
</dbReference>
<dbReference type="InterPro" id="IPR015919">
    <property type="entry name" value="Cadherin-like_sf"/>
</dbReference>
<feature type="compositionally biased region" description="Polar residues" evidence="1">
    <location>
        <begin position="338"/>
        <end position="349"/>
    </location>
</feature>
<gene>
    <name evidence="5" type="ORF">NQ314_019184</name>
</gene>
<sequence length="370" mass="42904">MLIKLLIISFFGLKLNYARDIHVLMTEVFEIEVNPSMFNWTYEQIIEDQYVYQASLLNAPDLPSWINFVYSKKNHSGFLYGVPPKKIKPNTPIEIVALNKKNYETRIEKLNIIVTQKLSPAKYEVHMKIDNLNVEDMFDVERMTSLKAIFREQLWKDSENDLYLTFLSSAIELGARKPLIPSEKEGCVHNVTLLYLIGLWCVWVAINHSLMSSKFFKMKLDHHGKYLRVSLKRTTVERIFRDAKFTLDWCSFRLIDNNSGMHQPGANEKLLSVDEENLNHDYWQPISKSDLPPTGHVNNIPSEEINQFGTLQRATESIRSFSKTREMNLSPDPMLISRSHTNSPTSTISRGVHCRPSPPPYVRPKFKPEL</sequence>
<dbReference type="Proteomes" id="UP001162156">
    <property type="component" value="Unassembled WGS sequence"/>
</dbReference>
<accession>A0AAV8WP76</accession>
<dbReference type="AlphaFoldDB" id="A0AAV8WP76"/>
<evidence type="ECO:0000256" key="2">
    <source>
        <dbReference type="SAM" id="SignalP"/>
    </source>
</evidence>
<keyword evidence="6" id="KW-1185">Reference proteome</keyword>
<dbReference type="Pfam" id="PF05510">
    <property type="entry name" value="Sarcoglycan_2"/>
    <property type="match status" value="1"/>
</dbReference>
<evidence type="ECO:0000313" key="5">
    <source>
        <dbReference type="EMBL" id="KAJ8928234.1"/>
    </source>
</evidence>
<feature type="domain" description="Sarcoglycan alpha/epsilon N-terminal" evidence="3">
    <location>
        <begin position="25"/>
        <end position="114"/>
    </location>
</feature>
<proteinExistence type="predicted"/>
<feature type="region of interest" description="Disordered" evidence="1">
    <location>
        <begin position="328"/>
        <end position="370"/>
    </location>
</feature>
<dbReference type="GO" id="GO:0005509">
    <property type="term" value="F:calcium ion binding"/>
    <property type="evidence" value="ECO:0007669"/>
    <property type="project" value="InterPro"/>
</dbReference>
<dbReference type="InterPro" id="IPR048347">
    <property type="entry name" value="Sarcoglycan_C"/>
</dbReference>
<evidence type="ECO:0000256" key="1">
    <source>
        <dbReference type="SAM" id="MobiDB-lite"/>
    </source>
</evidence>
<organism evidence="5 6">
    <name type="scientific">Rhamnusium bicolor</name>
    <dbReference type="NCBI Taxonomy" id="1586634"/>
    <lineage>
        <taxon>Eukaryota</taxon>
        <taxon>Metazoa</taxon>
        <taxon>Ecdysozoa</taxon>
        <taxon>Arthropoda</taxon>
        <taxon>Hexapoda</taxon>
        <taxon>Insecta</taxon>
        <taxon>Pterygota</taxon>
        <taxon>Neoptera</taxon>
        <taxon>Endopterygota</taxon>
        <taxon>Coleoptera</taxon>
        <taxon>Polyphaga</taxon>
        <taxon>Cucujiformia</taxon>
        <taxon>Chrysomeloidea</taxon>
        <taxon>Cerambycidae</taxon>
        <taxon>Lepturinae</taxon>
        <taxon>Rhagiini</taxon>
        <taxon>Rhamnusium</taxon>
    </lineage>
</organism>
<feature type="signal peptide" evidence="2">
    <location>
        <begin position="1"/>
        <end position="18"/>
    </location>
</feature>
<evidence type="ECO:0000313" key="6">
    <source>
        <dbReference type="Proteomes" id="UP001162156"/>
    </source>
</evidence>
<evidence type="ECO:0008006" key="7">
    <source>
        <dbReference type="Google" id="ProtNLM"/>
    </source>
</evidence>